<dbReference type="InterPro" id="IPR051051">
    <property type="entry name" value="E3_ubiq-ligase_TRIM/RNF"/>
</dbReference>
<name>A0A3Q2CPK0_CYPVA</name>
<evidence type="ECO:0000256" key="1">
    <source>
        <dbReference type="ARBA" id="ARBA00022723"/>
    </source>
</evidence>
<dbReference type="Gene3D" id="3.30.40.10">
    <property type="entry name" value="Zinc/RING finger domain, C3HC4 (zinc finger)"/>
    <property type="match status" value="1"/>
</dbReference>
<dbReference type="Pfam" id="PF15227">
    <property type="entry name" value="zf-C3HC4_4"/>
    <property type="match status" value="1"/>
</dbReference>
<keyword evidence="3" id="KW-0862">Zinc</keyword>
<evidence type="ECO:0000256" key="2">
    <source>
        <dbReference type="ARBA" id="ARBA00022771"/>
    </source>
</evidence>
<dbReference type="OMA" id="KLNSCEN"/>
<keyword evidence="7" id="KW-1185">Reference proteome</keyword>
<dbReference type="PROSITE" id="PS50089">
    <property type="entry name" value="ZF_RING_2"/>
    <property type="match status" value="1"/>
</dbReference>
<reference evidence="6" key="1">
    <citation type="submission" date="2025-08" db="UniProtKB">
        <authorList>
            <consortium name="Ensembl"/>
        </authorList>
    </citation>
    <scope>IDENTIFICATION</scope>
</reference>
<dbReference type="Ensembl" id="ENSCVAT00000003415.1">
    <property type="protein sequence ID" value="ENSCVAP00000007374.1"/>
    <property type="gene ID" value="ENSCVAG00000009026.1"/>
</dbReference>
<reference evidence="6" key="2">
    <citation type="submission" date="2025-09" db="UniProtKB">
        <authorList>
            <consortium name="Ensembl"/>
        </authorList>
    </citation>
    <scope>IDENTIFICATION</scope>
</reference>
<dbReference type="GO" id="GO:0008270">
    <property type="term" value="F:zinc ion binding"/>
    <property type="evidence" value="ECO:0007669"/>
    <property type="project" value="UniProtKB-KW"/>
</dbReference>
<evidence type="ECO:0000313" key="6">
    <source>
        <dbReference type="Ensembl" id="ENSCVAP00000007374.1"/>
    </source>
</evidence>
<evidence type="ECO:0000259" key="5">
    <source>
        <dbReference type="PROSITE" id="PS50089"/>
    </source>
</evidence>
<protein>
    <recommendedName>
        <fullName evidence="5">RING-type domain-containing protein</fullName>
    </recommendedName>
</protein>
<feature type="domain" description="RING-type" evidence="5">
    <location>
        <begin position="25"/>
        <end position="68"/>
    </location>
</feature>
<accession>A0A3Q2CPK0</accession>
<dbReference type="InterPro" id="IPR013083">
    <property type="entry name" value="Znf_RING/FYVE/PHD"/>
</dbReference>
<dbReference type="PANTHER" id="PTHR25465:SF5">
    <property type="entry name" value="E3 UBIQUITIN_ISG15 LIGASE TRIM25-RELATED"/>
    <property type="match status" value="1"/>
</dbReference>
<keyword evidence="1" id="KW-0479">Metal-binding</keyword>
<evidence type="ECO:0000256" key="3">
    <source>
        <dbReference type="ARBA" id="ARBA00022833"/>
    </source>
</evidence>
<dbReference type="SUPFAM" id="SSF57850">
    <property type="entry name" value="RING/U-box"/>
    <property type="match status" value="1"/>
</dbReference>
<dbReference type="InterPro" id="IPR017907">
    <property type="entry name" value="Znf_RING_CS"/>
</dbReference>
<evidence type="ECO:0000256" key="4">
    <source>
        <dbReference type="PROSITE-ProRule" id="PRU00175"/>
    </source>
</evidence>
<dbReference type="InterPro" id="IPR001841">
    <property type="entry name" value="Znf_RING"/>
</dbReference>
<evidence type="ECO:0000313" key="7">
    <source>
        <dbReference type="Proteomes" id="UP000265020"/>
    </source>
</evidence>
<dbReference type="Proteomes" id="UP000265020">
    <property type="component" value="Unassembled WGS sequence"/>
</dbReference>
<dbReference type="SMART" id="SM00184">
    <property type="entry name" value="RING"/>
    <property type="match status" value="1"/>
</dbReference>
<dbReference type="PROSITE" id="PS00518">
    <property type="entry name" value="ZF_RING_1"/>
    <property type="match status" value="1"/>
</dbReference>
<dbReference type="AlphaFoldDB" id="A0A3Q2CPK0"/>
<proteinExistence type="predicted"/>
<dbReference type="PANTHER" id="PTHR25465">
    <property type="entry name" value="B-BOX DOMAIN CONTAINING"/>
    <property type="match status" value="1"/>
</dbReference>
<organism evidence="6 7">
    <name type="scientific">Cyprinodon variegatus</name>
    <name type="common">Sheepshead minnow</name>
    <dbReference type="NCBI Taxonomy" id="28743"/>
    <lineage>
        <taxon>Eukaryota</taxon>
        <taxon>Metazoa</taxon>
        <taxon>Chordata</taxon>
        <taxon>Craniata</taxon>
        <taxon>Vertebrata</taxon>
        <taxon>Euteleostomi</taxon>
        <taxon>Actinopterygii</taxon>
        <taxon>Neopterygii</taxon>
        <taxon>Teleostei</taxon>
        <taxon>Neoteleostei</taxon>
        <taxon>Acanthomorphata</taxon>
        <taxon>Ovalentaria</taxon>
        <taxon>Atherinomorphae</taxon>
        <taxon>Cyprinodontiformes</taxon>
        <taxon>Cyprinodontidae</taxon>
        <taxon>Cyprinodon</taxon>
    </lineage>
</organism>
<sequence length="117" mass="13364">RSGISSFLWPPGEKMEQLDPETFSCSICLELLKDPVAIPCGHSYCMSCITDHFNEEDQKGIHSCPQCRKNFIPRPDLEKNTMLAALVEQLKKTGLQAAPFFFFFKSCNIWRLLLTFS</sequence>
<dbReference type="GeneTree" id="ENSGT01150000286931"/>
<keyword evidence="2 4" id="KW-0863">Zinc-finger</keyword>